<dbReference type="EMBL" id="QGMY01000009">
    <property type="protein sequence ID" value="PWR70875.1"/>
    <property type="molecule type" value="Genomic_DNA"/>
</dbReference>
<name>A0A2V2MX77_9EURY</name>
<dbReference type="RefSeq" id="WP_109969369.1">
    <property type="nucleotide sequence ID" value="NZ_CP176093.1"/>
</dbReference>
<accession>A0A2V2MX77</accession>
<feature type="transmembrane region" description="Helical" evidence="1">
    <location>
        <begin position="20"/>
        <end position="39"/>
    </location>
</feature>
<dbReference type="GeneID" id="97547218"/>
<comment type="caution">
    <text evidence="2">The sequence shown here is derived from an EMBL/GenBank/DDBJ whole genome shotgun (WGS) entry which is preliminary data.</text>
</comment>
<protein>
    <submittedName>
        <fullName evidence="2">Uncharacterized protein</fullName>
    </submittedName>
</protein>
<keyword evidence="3" id="KW-1185">Reference proteome</keyword>
<evidence type="ECO:0000313" key="3">
    <source>
        <dbReference type="Proteomes" id="UP000245657"/>
    </source>
</evidence>
<reference evidence="2 3" key="1">
    <citation type="submission" date="2018-05" db="EMBL/GenBank/DDBJ databases">
        <title>Draft genome of Methanospirillum lacunae Ki8-1.</title>
        <authorList>
            <person name="Dueholm M.S."/>
            <person name="Nielsen P.H."/>
            <person name="Bakmann L.F."/>
            <person name="Otzen D.E."/>
        </authorList>
    </citation>
    <scope>NUCLEOTIDE SEQUENCE [LARGE SCALE GENOMIC DNA]</scope>
    <source>
        <strain evidence="2 3">Ki8-1</strain>
    </source>
</reference>
<keyword evidence="1" id="KW-0472">Membrane</keyword>
<keyword evidence="1" id="KW-0812">Transmembrane</keyword>
<organism evidence="2 3">
    <name type="scientific">Methanospirillum lacunae</name>
    <dbReference type="NCBI Taxonomy" id="668570"/>
    <lineage>
        <taxon>Archaea</taxon>
        <taxon>Methanobacteriati</taxon>
        <taxon>Methanobacteriota</taxon>
        <taxon>Stenosarchaea group</taxon>
        <taxon>Methanomicrobia</taxon>
        <taxon>Methanomicrobiales</taxon>
        <taxon>Methanospirillaceae</taxon>
        <taxon>Methanospirillum</taxon>
    </lineage>
</organism>
<gene>
    <name evidence="2" type="ORF">DK846_12855</name>
</gene>
<proteinExistence type="predicted"/>
<dbReference type="Proteomes" id="UP000245657">
    <property type="component" value="Unassembled WGS sequence"/>
</dbReference>
<keyword evidence="1" id="KW-1133">Transmembrane helix</keyword>
<dbReference type="AlphaFoldDB" id="A0A2V2MX77"/>
<evidence type="ECO:0000313" key="2">
    <source>
        <dbReference type="EMBL" id="PWR70875.1"/>
    </source>
</evidence>
<evidence type="ECO:0000256" key="1">
    <source>
        <dbReference type="SAM" id="Phobius"/>
    </source>
</evidence>
<sequence length="96" mass="11132">MDGDVIGSILLPVFGLKTIFYVFIIIFIGVVLFMFYRMIRVCSSGKKSQQERLNDCLYNRKYVKKDRDTTLSELNDAIGLKLSRQEREFGIKGKSR</sequence>